<evidence type="ECO:0000256" key="2">
    <source>
        <dbReference type="ARBA" id="ARBA00022737"/>
    </source>
</evidence>
<dbReference type="PROSITE" id="PS50090">
    <property type="entry name" value="MYB_LIKE"/>
    <property type="match status" value="2"/>
</dbReference>
<dbReference type="InterPro" id="IPR001005">
    <property type="entry name" value="SANT/Myb"/>
</dbReference>
<dbReference type="AlphaFoldDB" id="A0A7I4FW27"/>
<feature type="region of interest" description="Disordered" evidence="7">
    <location>
        <begin position="324"/>
        <end position="347"/>
    </location>
</feature>
<organism evidence="10 11">
    <name type="scientific">Physcomitrium patens</name>
    <name type="common">Spreading-leaved earth moss</name>
    <name type="synonym">Physcomitrella patens</name>
    <dbReference type="NCBI Taxonomy" id="3218"/>
    <lineage>
        <taxon>Eukaryota</taxon>
        <taxon>Viridiplantae</taxon>
        <taxon>Streptophyta</taxon>
        <taxon>Embryophyta</taxon>
        <taxon>Bryophyta</taxon>
        <taxon>Bryophytina</taxon>
        <taxon>Bryopsida</taxon>
        <taxon>Funariidae</taxon>
        <taxon>Funariales</taxon>
        <taxon>Funariaceae</taxon>
        <taxon>Physcomitrium</taxon>
    </lineage>
</organism>
<dbReference type="FunFam" id="1.10.10.60:FF:000119">
    <property type="entry name" value="Transcription factor GAMYB"/>
    <property type="match status" value="1"/>
</dbReference>
<evidence type="ECO:0000256" key="5">
    <source>
        <dbReference type="ARBA" id="ARBA00023163"/>
    </source>
</evidence>
<gene>
    <name evidence="10" type="primary">LOC112286244</name>
</gene>
<keyword evidence="11" id="KW-1185">Reference proteome</keyword>
<keyword evidence="6" id="KW-0539">Nucleus</keyword>
<dbReference type="Pfam" id="PF00249">
    <property type="entry name" value="Myb_DNA-binding"/>
    <property type="match status" value="2"/>
</dbReference>
<dbReference type="GO" id="GO:0003677">
    <property type="term" value="F:DNA binding"/>
    <property type="evidence" value="ECO:0007669"/>
    <property type="project" value="UniProtKB-KW"/>
</dbReference>
<feature type="domain" description="HTH myb-type" evidence="9">
    <location>
        <begin position="14"/>
        <end position="63"/>
    </location>
</feature>
<evidence type="ECO:0000259" key="8">
    <source>
        <dbReference type="PROSITE" id="PS50090"/>
    </source>
</evidence>
<dbReference type="OrthoDB" id="2143914at2759"/>
<dbReference type="EnsemblPlants" id="Pp3c9_24170V3.2">
    <property type="protein sequence ID" value="Pp3c9_24170V3.2"/>
    <property type="gene ID" value="Pp3c9_24170"/>
</dbReference>
<dbReference type="Proteomes" id="UP000006727">
    <property type="component" value="Chromosome 9"/>
</dbReference>
<feature type="domain" description="Myb-like" evidence="8">
    <location>
        <begin position="64"/>
        <end position="114"/>
    </location>
</feature>
<protein>
    <submittedName>
        <fullName evidence="10">Uncharacterized protein</fullName>
    </submittedName>
</protein>
<dbReference type="CDD" id="cd00167">
    <property type="entry name" value="SANT"/>
    <property type="match status" value="2"/>
</dbReference>
<dbReference type="Gramene" id="Pp3c9_24170V3.3">
    <property type="protein sequence ID" value="Pp3c9_24170V3.3"/>
    <property type="gene ID" value="Pp3c9_24170"/>
</dbReference>
<evidence type="ECO:0000313" key="10">
    <source>
        <dbReference type="EnsemblPlants" id="Pp3c9_24170V3.3"/>
    </source>
</evidence>
<dbReference type="PROSITE" id="PS51294">
    <property type="entry name" value="HTH_MYB"/>
    <property type="match status" value="2"/>
</dbReference>
<reference evidence="10 11" key="2">
    <citation type="journal article" date="2018" name="Plant J.">
        <title>The Physcomitrella patens chromosome-scale assembly reveals moss genome structure and evolution.</title>
        <authorList>
            <person name="Lang D."/>
            <person name="Ullrich K.K."/>
            <person name="Murat F."/>
            <person name="Fuchs J."/>
            <person name="Jenkins J."/>
            <person name="Haas F.B."/>
            <person name="Piednoel M."/>
            <person name="Gundlach H."/>
            <person name="Van Bel M."/>
            <person name="Meyberg R."/>
            <person name="Vives C."/>
            <person name="Morata J."/>
            <person name="Symeonidi A."/>
            <person name="Hiss M."/>
            <person name="Muchero W."/>
            <person name="Kamisugi Y."/>
            <person name="Saleh O."/>
            <person name="Blanc G."/>
            <person name="Decker E.L."/>
            <person name="van Gessel N."/>
            <person name="Grimwood J."/>
            <person name="Hayes R.D."/>
            <person name="Graham S.W."/>
            <person name="Gunter L.E."/>
            <person name="McDaniel S.F."/>
            <person name="Hoernstein S.N.W."/>
            <person name="Larsson A."/>
            <person name="Li F.W."/>
            <person name="Perroud P.F."/>
            <person name="Phillips J."/>
            <person name="Ranjan P."/>
            <person name="Rokshar D.S."/>
            <person name="Rothfels C.J."/>
            <person name="Schneider L."/>
            <person name="Shu S."/>
            <person name="Stevenson D.W."/>
            <person name="Thummler F."/>
            <person name="Tillich M."/>
            <person name="Villarreal Aguilar J.C."/>
            <person name="Widiez T."/>
            <person name="Wong G.K."/>
            <person name="Wymore A."/>
            <person name="Zhang Y."/>
            <person name="Zimmer A.D."/>
            <person name="Quatrano R.S."/>
            <person name="Mayer K.F.X."/>
            <person name="Goodstein D."/>
            <person name="Casacuberta J.M."/>
            <person name="Vandepoele K."/>
            <person name="Reski R."/>
            <person name="Cuming A.C."/>
            <person name="Tuskan G.A."/>
            <person name="Maumus F."/>
            <person name="Salse J."/>
            <person name="Schmutz J."/>
            <person name="Rensing S.A."/>
        </authorList>
    </citation>
    <scope>NUCLEOTIDE SEQUENCE [LARGE SCALE GENOMIC DNA]</scope>
    <source>
        <strain evidence="10 11">cv. Gransden 2004</strain>
    </source>
</reference>
<dbReference type="RefSeq" id="XP_024383724.1">
    <property type="nucleotide sequence ID" value="XM_024527956.2"/>
</dbReference>
<reference evidence="10 11" key="1">
    <citation type="journal article" date="2008" name="Science">
        <title>The Physcomitrella genome reveals evolutionary insights into the conquest of land by plants.</title>
        <authorList>
            <person name="Rensing S."/>
            <person name="Lang D."/>
            <person name="Zimmer A."/>
            <person name="Terry A."/>
            <person name="Salamov A."/>
            <person name="Shapiro H."/>
            <person name="Nishiyama T."/>
            <person name="Perroud P.-F."/>
            <person name="Lindquist E."/>
            <person name="Kamisugi Y."/>
            <person name="Tanahashi T."/>
            <person name="Sakakibara K."/>
            <person name="Fujita T."/>
            <person name="Oishi K."/>
            <person name="Shin-I T."/>
            <person name="Kuroki Y."/>
            <person name="Toyoda A."/>
            <person name="Suzuki Y."/>
            <person name="Hashimoto A."/>
            <person name="Yamaguchi K."/>
            <person name="Sugano A."/>
            <person name="Kohara Y."/>
            <person name="Fujiyama A."/>
            <person name="Anterola A."/>
            <person name="Aoki S."/>
            <person name="Ashton N."/>
            <person name="Barbazuk W.B."/>
            <person name="Barker E."/>
            <person name="Bennetzen J."/>
            <person name="Bezanilla M."/>
            <person name="Blankenship R."/>
            <person name="Cho S.H."/>
            <person name="Dutcher S."/>
            <person name="Estelle M."/>
            <person name="Fawcett J.A."/>
            <person name="Gundlach H."/>
            <person name="Hanada K."/>
            <person name="Heyl A."/>
            <person name="Hicks K.A."/>
            <person name="Hugh J."/>
            <person name="Lohr M."/>
            <person name="Mayer K."/>
            <person name="Melkozernov A."/>
            <person name="Murata T."/>
            <person name="Nelson D."/>
            <person name="Pils B."/>
            <person name="Prigge M."/>
            <person name="Reiss B."/>
            <person name="Renner T."/>
            <person name="Rombauts S."/>
            <person name="Rushton P."/>
            <person name="Sanderfoot A."/>
            <person name="Schween G."/>
            <person name="Shiu S.-H."/>
            <person name="Stueber K."/>
            <person name="Theodoulou F.L."/>
            <person name="Tu H."/>
            <person name="Van de Peer Y."/>
            <person name="Verrier P.J."/>
            <person name="Waters E."/>
            <person name="Wood A."/>
            <person name="Yang L."/>
            <person name="Cove D."/>
            <person name="Cuming A."/>
            <person name="Hasebe M."/>
            <person name="Lucas S."/>
            <person name="Mishler D.B."/>
            <person name="Reski R."/>
            <person name="Grigoriev I."/>
            <person name="Quatrano R.S."/>
            <person name="Boore J.L."/>
        </authorList>
    </citation>
    <scope>NUCLEOTIDE SEQUENCE [LARGE SCALE GENOMIC DNA]</scope>
    <source>
        <strain evidence="10 11">cv. Gransden 2004</strain>
    </source>
</reference>
<reference evidence="10" key="3">
    <citation type="submission" date="2020-12" db="UniProtKB">
        <authorList>
            <consortium name="EnsemblPlants"/>
        </authorList>
    </citation>
    <scope>IDENTIFICATION</scope>
</reference>
<feature type="region of interest" description="Disordered" evidence="7">
    <location>
        <begin position="411"/>
        <end position="439"/>
    </location>
</feature>
<evidence type="ECO:0000256" key="7">
    <source>
        <dbReference type="SAM" id="MobiDB-lite"/>
    </source>
</evidence>
<comment type="subcellular location">
    <subcellularLocation>
        <location evidence="1">Nucleus</location>
    </subcellularLocation>
</comment>
<keyword evidence="2" id="KW-0677">Repeat</keyword>
<dbReference type="EMBL" id="ABEU02000009">
    <property type="status" value="NOT_ANNOTATED_CDS"/>
    <property type="molecule type" value="Genomic_DNA"/>
</dbReference>
<evidence type="ECO:0000256" key="6">
    <source>
        <dbReference type="ARBA" id="ARBA00023242"/>
    </source>
</evidence>
<keyword evidence="5" id="KW-0804">Transcription</keyword>
<sequence length="580" mass="63271">MDMSSDVGLDGGALKKGPWTSAEDSILISYVTKHGEGNWNSVQKHSGLFRCGKSCRLRWANHLRPNLKKGAFTPEEERIIVELHAKIGNKWARMAAQLPGRTDNEIKNYWNTRIKRRMRAGLPVYPADKSKSSPTQYYVEPSDGRSFISGKDADCDFTSSFAQPVFSVVAGDHLHNLHVSNPRDSRLMRNCFSITSMSELAPSATTNQGTNHVLNKSMGNPFEQTEVFRNSQHGRSDVGNGCVSFAQLADGGNLNFQPDFNSSSQACDRGITTRVVLPGFGNESERNMMLYDRISAFGNLNFLYKPPVSNASLKLELPSCQSAESADSVGTQRSSITNPSPLIPSNNILSEAESYGSNASNFLDALMQDAHPSEELEQVRLSMDLIEQLMVHSSGNINPDVASLLLSPQKSRWGKDSDPTTPLAGRTFSDHSEEASPMCQTGNWDGPQASAMHSFQCAPQSGAPRTEANMREGLRGGIQQACTDEDFLTLLDLANSDPVSEWYSPAECFSAGGLPCAPVPCAPHVDNLVPIPNFQINGGLNSQSSNQSIPNYVWEFGMGTWNAASVGCHLGEFSSVEYRP</sequence>
<evidence type="ECO:0000313" key="11">
    <source>
        <dbReference type="Proteomes" id="UP000006727"/>
    </source>
</evidence>
<accession>A0A7I4FW27</accession>
<dbReference type="GO" id="GO:0006355">
    <property type="term" value="P:regulation of DNA-templated transcription"/>
    <property type="evidence" value="ECO:0000318"/>
    <property type="project" value="GO_Central"/>
</dbReference>
<dbReference type="Gramene" id="Pp3c9_24170V3.2">
    <property type="protein sequence ID" value="Pp3c9_24170V3.2"/>
    <property type="gene ID" value="Pp3c9_24170"/>
</dbReference>
<dbReference type="SUPFAM" id="SSF46689">
    <property type="entry name" value="Homeodomain-like"/>
    <property type="match status" value="1"/>
</dbReference>
<dbReference type="KEGG" id="ppp:112286244"/>
<dbReference type="SMART" id="SM00717">
    <property type="entry name" value="SANT"/>
    <property type="match status" value="2"/>
</dbReference>
<evidence type="ECO:0000256" key="3">
    <source>
        <dbReference type="ARBA" id="ARBA00023015"/>
    </source>
</evidence>
<dbReference type="GO" id="GO:0003700">
    <property type="term" value="F:DNA-binding transcription factor activity"/>
    <property type="evidence" value="ECO:0000318"/>
    <property type="project" value="GO_Central"/>
</dbReference>
<dbReference type="PANTHER" id="PTHR47995:SF18">
    <property type="entry name" value="TRANSCRIPTION FACTOR MYB65"/>
    <property type="match status" value="1"/>
</dbReference>
<dbReference type="EnsemblPlants" id="Pp3c9_24170V3.3">
    <property type="protein sequence ID" value="Pp3c9_24170V3.3"/>
    <property type="gene ID" value="Pp3c9_24170"/>
</dbReference>
<feature type="domain" description="HTH myb-type" evidence="9">
    <location>
        <begin position="64"/>
        <end position="118"/>
    </location>
</feature>
<dbReference type="InterPro" id="IPR009057">
    <property type="entry name" value="Homeodomain-like_sf"/>
</dbReference>
<evidence type="ECO:0000256" key="1">
    <source>
        <dbReference type="ARBA" id="ARBA00004123"/>
    </source>
</evidence>
<keyword evidence="4" id="KW-0238">DNA-binding</keyword>
<dbReference type="PANTHER" id="PTHR47995">
    <property type="entry name" value="TRANSCRIPTION FACTOR MYB33-RELATED"/>
    <property type="match status" value="1"/>
</dbReference>
<feature type="domain" description="Myb-like" evidence="8">
    <location>
        <begin position="11"/>
        <end position="63"/>
    </location>
</feature>
<keyword evidence="3" id="KW-0805">Transcription regulation</keyword>
<dbReference type="GO" id="GO:0005634">
    <property type="term" value="C:nucleus"/>
    <property type="evidence" value="ECO:0000318"/>
    <property type="project" value="GO_Central"/>
</dbReference>
<dbReference type="Gene3D" id="1.10.10.60">
    <property type="entry name" value="Homeodomain-like"/>
    <property type="match status" value="2"/>
</dbReference>
<evidence type="ECO:0000259" key="9">
    <source>
        <dbReference type="PROSITE" id="PS51294"/>
    </source>
</evidence>
<evidence type="ECO:0000256" key="4">
    <source>
        <dbReference type="ARBA" id="ARBA00023125"/>
    </source>
</evidence>
<dbReference type="InterPro" id="IPR017930">
    <property type="entry name" value="Myb_dom"/>
</dbReference>
<dbReference type="FunFam" id="1.10.10.60:FF:000001">
    <property type="entry name" value="MYB-related transcription factor"/>
    <property type="match status" value="1"/>
</dbReference>
<name>A0A7I4FW27_PHYPA</name>
<proteinExistence type="predicted"/>
<dbReference type="GeneID" id="112286244"/>